<dbReference type="EMBL" id="LSBA01000005">
    <property type="protein sequence ID" value="KXZ22440.1"/>
    <property type="molecule type" value="Genomic_DNA"/>
</dbReference>
<organism evidence="1 2">
    <name type="scientific">Bacillus nakamurai</name>
    <dbReference type="NCBI Taxonomy" id="1793963"/>
    <lineage>
        <taxon>Bacteria</taxon>
        <taxon>Bacillati</taxon>
        <taxon>Bacillota</taxon>
        <taxon>Bacilli</taxon>
        <taxon>Bacillales</taxon>
        <taxon>Bacillaceae</taxon>
        <taxon>Bacillus</taxon>
    </lineage>
</organism>
<evidence type="ECO:0000313" key="2">
    <source>
        <dbReference type="Proteomes" id="UP000075430"/>
    </source>
</evidence>
<dbReference type="STRING" id="1793963.AXI58_10685"/>
<reference evidence="2" key="1">
    <citation type="submission" date="2016-02" db="EMBL/GenBank/DDBJ databases">
        <authorList>
            <person name="Dunlap C."/>
        </authorList>
    </citation>
    <scope>NUCLEOTIDE SEQUENCE [LARGE SCALE GENOMIC DNA]</scope>
    <source>
        <strain evidence="2">NRRL B-41092</strain>
    </source>
</reference>
<name>A0A150FB28_9BACI</name>
<dbReference type="AlphaFoldDB" id="A0A150FB28"/>
<protein>
    <submittedName>
        <fullName evidence="1">Uncharacterized protein</fullName>
    </submittedName>
</protein>
<accession>A0A150FB28</accession>
<evidence type="ECO:0000313" key="1">
    <source>
        <dbReference type="EMBL" id="KXZ22440.1"/>
    </source>
</evidence>
<comment type="caution">
    <text evidence="1">The sequence shown here is derived from an EMBL/GenBank/DDBJ whole genome shotgun (WGS) entry which is preliminary data.</text>
</comment>
<keyword evidence="2" id="KW-1185">Reference proteome</keyword>
<sequence length="59" mass="6599">MSWGISPKATNKEKLKAEMADYLNGLNSTGAIGYEVYSESFDVSMKLLDKMYELGKSEK</sequence>
<gene>
    <name evidence="1" type="ORF">AXI58_10685</name>
</gene>
<dbReference type="OrthoDB" id="9910594at2"/>
<dbReference type="Proteomes" id="UP000075430">
    <property type="component" value="Unassembled WGS sequence"/>
</dbReference>
<proteinExistence type="predicted"/>
<dbReference type="RefSeq" id="WP_061520782.1">
    <property type="nucleotide sequence ID" value="NZ_JARLZY010000019.1"/>
</dbReference>